<dbReference type="GO" id="GO:0005737">
    <property type="term" value="C:cytoplasm"/>
    <property type="evidence" value="ECO:0007669"/>
    <property type="project" value="UniProtKB-SubCell"/>
</dbReference>
<evidence type="ECO:0000256" key="2">
    <source>
        <dbReference type="ARBA" id="ARBA00004496"/>
    </source>
</evidence>
<evidence type="ECO:0000256" key="1">
    <source>
        <dbReference type="ARBA" id="ARBA00000900"/>
    </source>
</evidence>
<organism evidence="13 14">
    <name type="scientific">Cloeon dipterum</name>
    <dbReference type="NCBI Taxonomy" id="197152"/>
    <lineage>
        <taxon>Eukaryota</taxon>
        <taxon>Metazoa</taxon>
        <taxon>Ecdysozoa</taxon>
        <taxon>Arthropoda</taxon>
        <taxon>Hexapoda</taxon>
        <taxon>Insecta</taxon>
        <taxon>Pterygota</taxon>
        <taxon>Palaeoptera</taxon>
        <taxon>Ephemeroptera</taxon>
        <taxon>Pisciforma</taxon>
        <taxon>Baetidae</taxon>
        <taxon>Cloeon</taxon>
    </lineage>
</organism>
<keyword evidence="6" id="KW-0963">Cytoplasm</keyword>
<evidence type="ECO:0000256" key="5">
    <source>
        <dbReference type="ARBA" id="ARBA00012483"/>
    </source>
</evidence>
<dbReference type="GO" id="GO:0000209">
    <property type="term" value="P:protein polyubiquitination"/>
    <property type="evidence" value="ECO:0007669"/>
    <property type="project" value="TreeGrafter"/>
</dbReference>
<dbReference type="SUPFAM" id="SSF57850">
    <property type="entry name" value="RING/U-box"/>
    <property type="match status" value="1"/>
</dbReference>
<feature type="domain" description="U-box" evidence="12">
    <location>
        <begin position="922"/>
        <end position="996"/>
    </location>
</feature>
<dbReference type="GO" id="GO:0000151">
    <property type="term" value="C:ubiquitin ligase complex"/>
    <property type="evidence" value="ECO:0007669"/>
    <property type="project" value="InterPro"/>
</dbReference>
<evidence type="ECO:0000256" key="9">
    <source>
        <dbReference type="ARBA" id="ARBA00022990"/>
    </source>
</evidence>
<evidence type="ECO:0000256" key="3">
    <source>
        <dbReference type="ARBA" id="ARBA00004906"/>
    </source>
</evidence>
<keyword evidence="9" id="KW-0007">Acetylation</keyword>
<dbReference type="EC" id="2.3.2.27" evidence="5"/>
<dbReference type="CDD" id="cd16657">
    <property type="entry name" value="RING-Ubox_UBE4A"/>
    <property type="match status" value="1"/>
</dbReference>
<dbReference type="PANTHER" id="PTHR13931">
    <property type="entry name" value="UBIQUITINATION FACTOR E4"/>
    <property type="match status" value="1"/>
</dbReference>
<comment type="function">
    <text evidence="10">Ubiquitin-protein ligase that probably functions as an E3 ligase in conjunction with specific E1 and E2 ligases. May also function as an E4 ligase mediating the assembly of polyubiquitin chains on substrates ubiquitinated by another E3 ubiquitin ligase. Mediates 'Lys-48'-linked polyubiquitination of substrates.</text>
</comment>
<dbReference type="PROSITE" id="PS51698">
    <property type="entry name" value="U_BOX"/>
    <property type="match status" value="1"/>
</dbReference>
<dbReference type="InterPro" id="IPR003613">
    <property type="entry name" value="Ubox_domain"/>
</dbReference>
<evidence type="ECO:0000256" key="11">
    <source>
        <dbReference type="ARBA" id="ARBA00040077"/>
    </source>
</evidence>
<evidence type="ECO:0000256" key="8">
    <source>
        <dbReference type="ARBA" id="ARBA00022786"/>
    </source>
</evidence>
<dbReference type="InterPro" id="IPR045132">
    <property type="entry name" value="UBE4"/>
</dbReference>
<evidence type="ECO:0000256" key="4">
    <source>
        <dbReference type="ARBA" id="ARBA00007434"/>
    </source>
</evidence>
<dbReference type="InterPro" id="IPR013083">
    <property type="entry name" value="Znf_RING/FYVE/PHD"/>
</dbReference>
<proteinExistence type="inferred from homology"/>
<dbReference type="EMBL" id="CADEPI010000058">
    <property type="protein sequence ID" value="CAB3371094.1"/>
    <property type="molecule type" value="Genomic_DNA"/>
</dbReference>
<evidence type="ECO:0000313" key="13">
    <source>
        <dbReference type="EMBL" id="CAB3371094.1"/>
    </source>
</evidence>
<evidence type="ECO:0000256" key="7">
    <source>
        <dbReference type="ARBA" id="ARBA00022679"/>
    </source>
</evidence>
<dbReference type="OrthoDB" id="20295at2759"/>
<dbReference type="GO" id="GO:0006511">
    <property type="term" value="P:ubiquitin-dependent protein catabolic process"/>
    <property type="evidence" value="ECO:0007669"/>
    <property type="project" value="InterPro"/>
</dbReference>
<evidence type="ECO:0000256" key="6">
    <source>
        <dbReference type="ARBA" id="ARBA00022490"/>
    </source>
</evidence>
<keyword evidence="14" id="KW-1185">Reference proteome</keyword>
<accession>A0A8S1CSL1</accession>
<name>A0A8S1CSL1_9INSE</name>
<comment type="similarity">
    <text evidence="4">Belongs to the ubiquitin conjugation factor E4 family.</text>
</comment>
<dbReference type="Pfam" id="PF04564">
    <property type="entry name" value="U-box"/>
    <property type="match status" value="1"/>
</dbReference>
<evidence type="ECO:0000313" key="14">
    <source>
        <dbReference type="Proteomes" id="UP000494165"/>
    </source>
</evidence>
<reference evidence="13 14" key="1">
    <citation type="submission" date="2020-04" db="EMBL/GenBank/DDBJ databases">
        <authorList>
            <person name="Alioto T."/>
            <person name="Alioto T."/>
            <person name="Gomez Garrido J."/>
        </authorList>
    </citation>
    <scope>NUCLEOTIDE SEQUENCE [LARGE SCALE GENOMIC DNA]</scope>
</reference>
<dbReference type="Proteomes" id="UP000494165">
    <property type="component" value="Unassembled WGS sequence"/>
</dbReference>
<dbReference type="GO" id="GO:0005634">
    <property type="term" value="C:nucleus"/>
    <property type="evidence" value="ECO:0007669"/>
    <property type="project" value="TreeGrafter"/>
</dbReference>
<keyword evidence="7" id="KW-0808">Transferase</keyword>
<gene>
    <name evidence="13" type="ORF">CLODIP_2_CD08551</name>
</gene>
<dbReference type="SMART" id="SM00504">
    <property type="entry name" value="Ubox"/>
    <property type="match status" value="1"/>
</dbReference>
<evidence type="ECO:0000259" key="12">
    <source>
        <dbReference type="PROSITE" id="PS51698"/>
    </source>
</evidence>
<dbReference type="Gene3D" id="3.30.40.10">
    <property type="entry name" value="Zinc/RING finger domain, C3HC4 (zinc finger)"/>
    <property type="match status" value="1"/>
</dbReference>
<comment type="caution">
    <text evidence="13">The sequence shown here is derived from an EMBL/GenBank/DDBJ whole genome shotgun (WGS) entry which is preliminary data.</text>
</comment>
<dbReference type="FunFam" id="3.30.40.10:FF:000055">
    <property type="entry name" value="Ubiquitin conjugation factor e4 a"/>
    <property type="match status" value="1"/>
</dbReference>
<dbReference type="Pfam" id="PF10408">
    <property type="entry name" value="Ufd2P_core"/>
    <property type="match status" value="1"/>
</dbReference>
<dbReference type="GO" id="GO:0036503">
    <property type="term" value="P:ERAD pathway"/>
    <property type="evidence" value="ECO:0007669"/>
    <property type="project" value="InterPro"/>
</dbReference>
<evidence type="ECO:0000256" key="10">
    <source>
        <dbReference type="ARBA" id="ARBA00037624"/>
    </source>
</evidence>
<dbReference type="GO" id="GO:0034450">
    <property type="term" value="F:ubiquitin-ubiquitin ligase activity"/>
    <property type="evidence" value="ECO:0007669"/>
    <property type="project" value="InterPro"/>
</dbReference>
<dbReference type="InterPro" id="IPR019474">
    <property type="entry name" value="Ub_conjug_fac_E4_core"/>
</dbReference>
<comment type="pathway">
    <text evidence="3">Protein modification; protein ubiquitination.</text>
</comment>
<sequence>MSTSASNIFDRVARDIFILTTSKDPISPSQPPLVFVEDVASSVDNQVGLSANLLAEAVLERLLLPDPGAFVVPFTNKVSPETVQVKLVSYLFESWQRLQAYNVKISPEEKSEVESIIVRNVATGLLQNELHPTQNIPLQILWLLCEQTFEECITFMTSLAKYILNEDAEAGLESSMNLVLNNLFHEVAKSNITSPNFTNLLRATLVIIKCNPICAKLVIQHKLGELTRGNSWNGTLLGKLLSLSFVPSTIGQDNEVFRDVVREPSLMASREGMVRQSTQSLVDGLHGIFEALLRSSPDNRKLCLNWLWGCVEANNSRAKIMSTYVAEDQLDLLNTISDGFALNLEFLVLRLCEPFCTVPSNSQENTFNNKILTIDPTFCAVESGPFCRAKWFEETCLMPVDTDAKGNKIKRVHSKNFNFITECFFLAQKVIEIASKPCRSRLSRLIHEASRIEQISLIESLASEARERARHGLERIAAHIMCYKVLLADPYYIDLSSKLHSAAAHWVVQVLLDETPYSEDRSSFAPGMHRKVVFPLPGEEFDTIRPARTMQYVPEAVVSNMESFITMGPQNHPEALERTWLTWPILTMVVALMGSPCRVRNPHLRGGLGQVLESLLPWQKGEDEMLMERRIFNHPEVSKYQRERLFTEHPYRLQIAEAIVSVYVGIEVTGQDHFEQKFQYRTPLYVVLDHIWKIDDYVEKFKEMASHAEANMESVNPPVFLRFSNLLINDSVFLLDEAITQMATLREKQAEKDSGAWETLPDAQRHEQNRNLEMIGRIARYYNVMSVETIGTLQQLTKHIDSLFCHLTMVDRLAAMLNYFLHRLTGPKSKELKVSNMKECGFEPGNLVIEISKIYINLHHSEEFCAAISRDGRSYNSDLFPRAEHILSRVGAGNLLSDIKLIAQKVAKHAIQQSCEDELLAGAPDEFLDPITAALMIDPVILPSSGVSIDRSVIARHLLSDQTDPFNRSPLTMEQLKPNTELRQKIQDWVAMKRGNLAQHNAGNE</sequence>
<dbReference type="AlphaFoldDB" id="A0A8S1CSL1"/>
<protein>
    <recommendedName>
        <fullName evidence="11">Ubiquitin conjugation factor E4 A</fullName>
        <ecNumber evidence="5">2.3.2.27</ecNumber>
    </recommendedName>
</protein>
<keyword evidence="8" id="KW-0833">Ubl conjugation pathway</keyword>
<comment type="catalytic activity">
    <reaction evidence="1">
        <text>S-ubiquitinyl-[E2 ubiquitin-conjugating enzyme]-L-cysteine + [acceptor protein]-L-lysine = [E2 ubiquitin-conjugating enzyme]-L-cysteine + N(6)-ubiquitinyl-[acceptor protein]-L-lysine.</text>
        <dbReference type="EC" id="2.3.2.27"/>
    </reaction>
</comment>
<comment type="subcellular location">
    <subcellularLocation>
        <location evidence="2">Cytoplasm</location>
    </subcellularLocation>
</comment>
<dbReference type="PANTHER" id="PTHR13931:SF16">
    <property type="entry name" value="UBIQUITIN CONJUGATION FACTOR E4 A"/>
    <property type="match status" value="1"/>
</dbReference>